<dbReference type="RefSeq" id="XP_050516632.1">
    <property type="nucleotide sequence ID" value="XM_050660675.1"/>
</dbReference>
<dbReference type="Pfam" id="PF05485">
    <property type="entry name" value="THAP"/>
    <property type="match status" value="1"/>
</dbReference>
<keyword evidence="3" id="KW-0862">Zinc</keyword>
<dbReference type="PANTHER" id="PTHR46600">
    <property type="entry name" value="THAP DOMAIN-CONTAINING"/>
    <property type="match status" value="1"/>
</dbReference>
<evidence type="ECO:0000256" key="4">
    <source>
        <dbReference type="ARBA" id="ARBA00023125"/>
    </source>
</evidence>
<dbReference type="SUPFAM" id="SSF57716">
    <property type="entry name" value="Glucocorticoid receptor-like (DNA-binding domain)"/>
    <property type="match status" value="1"/>
</dbReference>
<feature type="compositionally biased region" description="Basic and acidic residues" evidence="6">
    <location>
        <begin position="96"/>
        <end position="105"/>
    </location>
</feature>
<evidence type="ECO:0000256" key="6">
    <source>
        <dbReference type="SAM" id="MobiDB-lite"/>
    </source>
</evidence>
<dbReference type="PROSITE" id="PS50950">
    <property type="entry name" value="ZF_THAP"/>
    <property type="match status" value="1"/>
</dbReference>
<protein>
    <recommendedName>
        <fullName evidence="7">THAP-type domain-containing protein</fullName>
    </recommendedName>
</protein>
<organism evidence="8 9">
    <name type="scientific">Diabrotica virgifera virgifera</name>
    <name type="common">western corn rootworm</name>
    <dbReference type="NCBI Taxonomy" id="50390"/>
    <lineage>
        <taxon>Eukaryota</taxon>
        <taxon>Metazoa</taxon>
        <taxon>Ecdysozoa</taxon>
        <taxon>Arthropoda</taxon>
        <taxon>Hexapoda</taxon>
        <taxon>Insecta</taxon>
        <taxon>Pterygota</taxon>
        <taxon>Neoptera</taxon>
        <taxon>Endopterygota</taxon>
        <taxon>Coleoptera</taxon>
        <taxon>Polyphaga</taxon>
        <taxon>Cucujiformia</taxon>
        <taxon>Chrysomeloidea</taxon>
        <taxon>Chrysomelidae</taxon>
        <taxon>Galerucinae</taxon>
        <taxon>Diabroticina</taxon>
        <taxon>Diabroticites</taxon>
        <taxon>Diabrotica</taxon>
    </lineage>
</organism>
<keyword evidence="9" id="KW-1185">Reference proteome</keyword>
<dbReference type="InterPro" id="IPR006612">
    <property type="entry name" value="THAP_Znf"/>
</dbReference>
<dbReference type="Gene3D" id="6.20.210.20">
    <property type="entry name" value="THAP domain"/>
    <property type="match status" value="1"/>
</dbReference>
<dbReference type="InterPro" id="IPR038441">
    <property type="entry name" value="THAP_Znf_sf"/>
</dbReference>
<dbReference type="InterPro" id="IPR026516">
    <property type="entry name" value="THAP1/10"/>
</dbReference>
<dbReference type="Proteomes" id="UP001652700">
    <property type="component" value="Unplaced"/>
</dbReference>
<keyword evidence="2 5" id="KW-0863">Zinc-finger</keyword>
<feature type="domain" description="THAP-type" evidence="7">
    <location>
        <begin position="1"/>
        <end position="92"/>
    </location>
</feature>
<dbReference type="SMART" id="SM00980">
    <property type="entry name" value="THAP"/>
    <property type="match status" value="1"/>
</dbReference>
<dbReference type="GeneID" id="126891497"/>
<reference evidence="8" key="1">
    <citation type="submission" date="2025-05" db="UniProtKB">
        <authorList>
            <consortium name="EnsemblMetazoa"/>
        </authorList>
    </citation>
    <scope>IDENTIFICATION</scope>
</reference>
<evidence type="ECO:0000259" key="7">
    <source>
        <dbReference type="PROSITE" id="PS50950"/>
    </source>
</evidence>
<keyword evidence="4 5" id="KW-0238">DNA-binding</keyword>
<evidence type="ECO:0000313" key="9">
    <source>
        <dbReference type="Proteomes" id="UP001652700"/>
    </source>
</evidence>
<evidence type="ECO:0000256" key="3">
    <source>
        <dbReference type="ARBA" id="ARBA00022833"/>
    </source>
</evidence>
<evidence type="ECO:0000256" key="1">
    <source>
        <dbReference type="ARBA" id="ARBA00022723"/>
    </source>
</evidence>
<dbReference type="PANTHER" id="PTHR46600:SF11">
    <property type="entry name" value="THAP DOMAIN-CONTAINING PROTEIN 10"/>
    <property type="match status" value="1"/>
</dbReference>
<feature type="region of interest" description="Disordered" evidence="6">
    <location>
        <begin position="86"/>
        <end position="105"/>
    </location>
</feature>
<evidence type="ECO:0000313" key="8">
    <source>
        <dbReference type="EnsemblMetazoa" id="XP_050516632.1"/>
    </source>
</evidence>
<name>A0ABM5L2H0_DIAVI</name>
<dbReference type="EnsemblMetazoa" id="XM_050660675.1">
    <property type="protein sequence ID" value="XP_050516632.1"/>
    <property type="gene ID" value="LOC126891497"/>
</dbReference>
<proteinExistence type="predicted"/>
<dbReference type="SMART" id="SM00692">
    <property type="entry name" value="DM3"/>
    <property type="match status" value="1"/>
</dbReference>
<sequence>MRCAVFGCGSDNQSKKNPCPEVKFFTFPKNSELCKKWIHLTGRKDKFIVKNSVLCSKDFVESDYKVNLQHKLLNYTPKRYRGLKDDAIPSQHLPHSQKEKASIDRSERITKKIHKALVSELLQRETGASSSSDLDAGDRLLAEELGAVNTSLSNVFVDQPGFGVHEISKSVQTDLSGMNIDDLQSKLDNQTREMKMTLSAIEKLYTKNHIAKLKSQKRIRWTVSDVSNAIDLYAAGPRAYRLLLKKGPYPAVSTLRCWLKKIRIQPGNLRNIFKFVESSDFNKKDRVCTL</sequence>
<keyword evidence="1" id="KW-0479">Metal-binding</keyword>
<evidence type="ECO:0000256" key="5">
    <source>
        <dbReference type="PROSITE-ProRule" id="PRU00309"/>
    </source>
</evidence>
<accession>A0ABM5L2H0</accession>
<evidence type="ECO:0000256" key="2">
    <source>
        <dbReference type="ARBA" id="ARBA00022771"/>
    </source>
</evidence>